<evidence type="ECO:0000313" key="2">
    <source>
        <dbReference type="EnsemblPlants" id="OGLUM04G27770.1"/>
    </source>
</evidence>
<name>A0A0D9ZRS4_9ORYZ</name>
<dbReference type="Gramene" id="OGLUM04G27770.1">
    <property type="protein sequence ID" value="OGLUM04G27770.1"/>
    <property type="gene ID" value="OGLUM04G27770"/>
</dbReference>
<feature type="region of interest" description="Disordered" evidence="1">
    <location>
        <begin position="1"/>
        <end position="26"/>
    </location>
</feature>
<reference evidence="2" key="2">
    <citation type="submission" date="2018-05" db="EMBL/GenBank/DDBJ databases">
        <title>OgluRS3 (Oryza glumaepatula Reference Sequence Version 3).</title>
        <authorList>
            <person name="Zhang J."/>
            <person name="Kudrna D."/>
            <person name="Lee S."/>
            <person name="Talag J."/>
            <person name="Welchert J."/>
            <person name="Wing R.A."/>
        </authorList>
    </citation>
    <scope>NUCLEOTIDE SEQUENCE [LARGE SCALE GENOMIC DNA]</scope>
</reference>
<sequence length="86" mass="10057">MPLLGSWKHRNLPERQRRSETGWMRSWPPLPDRGLPLVWPGSQPAPRRMTRISQRCRWREPDPRYVRGTSGAAAPFVPHPTDRLAH</sequence>
<feature type="region of interest" description="Disordered" evidence="1">
    <location>
        <begin position="61"/>
        <end position="86"/>
    </location>
</feature>
<protein>
    <submittedName>
        <fullName evidence="2">Uncharacterized protein</fullName>
    </submittedName>
</protein>
<dbReference type="HOGENOM" id="CLU_2504465_0_0_1"/>
<proteinExistence type="predicted"/>
<keyword evidence="3" id="KW-1185">Reference proteome</keyword>
<evidence type="ECO:0000256" key="1">
    <source>
        <dbReference type="SAM" id="MobiDB-lite"/>
    </source>
</evidence>
<accession>A0A0D9ZRS4</accession>
<reference evidence="2" key="1">
    <citation type="submission" date="2015-04" db="UniProtKB">
        <authorList>
            <consortium name="EnsemblPlants"/>
        </authorList>
    </citation>
    <scope>IDENTIFICATION</scope>
</reference>
<dbReference type="Proteomes" id="UP000026961">
    <property type="component" value="Chromosome 4"/>
</dbReference>
<dbReference type="AlphaFoldDB" id="A0A0D9ZRS4"/>
<evidence type="ECO:0000313" key="3">
    <source>
        <dbReference type="Proteomes" id="UP000026961"/>
    </source>
</evidence>
<feature type="compositionally biased region" description="Basic and acidic residues" evidence="1">
    <location>
        <begin position="11"/>
        <end position="20"/>
    </location>
</feature>
<organism evidence="2">
    <name type="scientific">Oryza glumipatula</name>
    <dbReference type="NCBI Taxonomy" id="40148"/>
    <lineage>
        <taxon>Eukaryota</taxon>
        <taxon>Viridiplantae</taxon>
        <taxon>Streptophyta</taxon>
        <taxon>Embryophyta</taxon>
        <taxon>Tracheophyta</taxon>
        <taxon>Spermatophyta</taxon>
        <taxon>Magnoliopsida</taxon>
        <taxon>Liliopsida</taxon>
        <taxon>Poales</taxon>
        <taxon>Poaceae</taxon>
        <taxon>BOP clade</taxon>
        <taxon>Oryzoideae</taxon>
        <taxon>Oryzeae</taxon>
        <taxon>Oryzinae</taxon>
        <taxon>Oryza</taxon>
    </lineage>
</organism>
<dbReference type="EnsemblPlants" id="OGLUM04G27770.1">
    <property type="protein sequence ID" value="OGLUM04G27770.1"/>
    <property type="gene ID" value="OGLUM04G27770"/>
</dbReference>